<dbReference type="InterPro" id="IPR018060">
    <property type="entry name" value="HTH_AraC"/>
</dbReference>
<accession>A0A371PGV3</accession>
<dbReference type="PANTHER" id="PTHR30532">
    <property type="entry name" value="IRON III DICITRATE-BINDING PERIPLASMIC PROTEIN"/>
    <property type="match status" value="1"/>
</dbReference>
<reference evidence="10 11" key="1">
    <citation type="submission" date="2018-08" db="EMBL/GenBank/DDBJ databases">
        <title>Paenibacillus sp. M4BSY-1, whole genome shotgun sequence.</title>
        <authorList>
            <person name="Tuo L."/>
        </authorList>
    </citation>
    <scope>NUCLEOTIDE SEQUENCE [LARGE SCALE GENOMIC DNA]</scope>
    <source>
        <strain evidence="10 11">M4BSY-1</strain>
    </source>
</reference>
<evidence type="ECO:0000256" key="3">
    <source>
        <dbReference type="ARBA" id="ARBA00022448"/>
    </source>
</evidence>
<dbReference type="Pfam" id="PF12833">
    <property type="entry name" value="HTH_18"/>
    <property type="match status" value="1"/>
</dbReference>
<evidence type="ECO:0000259" key="8">
    <source>
        <dbReference type="PROSITE" id="PS01124"/>
    </source>
</evidence>
<keyword evidence="6" id="KW-0238">DNA-binding</keyword>
<evidence type="ECO:0000256" key="5">
    <source>
        <dbReference type="ARBA" id="ARBA00023015"/>
    </source>
</evidence>
<dbReference type="Gene3D" id="3.40.50.1980">
    <property type="entry name" value="Nitrogenase molybdenum iron protein domain"/>
    <property type="match status" value="2"/>
</dbReference>
<organism evidence="10 11">
    <name type="scientific">Paenibacillus paeoniae</name>
    <dbReference type="NCBI Taxonomy" id="2292705"/>
    <lineage>
        <taxon>Bacteria</taxon>
        <taxon>Bacillati</taxon>
        <taxon>Bacillota</taxon>
        <taxon>Bacilli</taxon>
        <taxon>Bacillales</taxon>
        <taxon>Paenibacillaceae</taxon>
        <taxon>Paenibacillus</taxon>
    </lineage>
</organism>
<dbReference type="InterPro" id="IPR002491">
    <property type="entry name" value="ABC_transptr_periplasmic_BD"/>
</dbReference>
<dbReference type="SUPFAM" id="SSF53807">
    <property type="entry name" value="Helical backbone' metal receptor"/>
    <property type="match status" value="1"/>
</dbReference>
<dbReference type="Pfam" id="PF01497">
    <property type="entry name" value="Peripla_BP_2"/>
    <property type="match status" value="1"/>
</dbReference>
<dbReference type="EMBL" id="QUBQ01000002">
    <property type="protein sequence ID" value="REK74768.1"/>
    <property type="molecule type" value="Genomic_DNA"/>
</dbReference>
<proteinExistence type="inferred from homology"/>
<evidence type="ECO:0000256" key="2">
    <source>
        <dbReference type="ARBA" id="ARBA00008814"/>
    </source>
</evidence>
<evidence type="ECO:0000256" key="7">
    <source>
        <dbReference type="ARBA" id="ARBA00023163"/>
    </source>
</evidence>
<comment type="similarity">
    <text evidence="2">Belongs to the bacterial solute-binding protein 8 family.</text>
</comment>
<dbReference type="InterPro" id="IPR018062">
    <property type="entry name" value="HTH_AraC-typ_CS"/>
</dbReference>
<dbReference type="SMART" id="SM00342">
    <property type="entry name" value="HTH_ARAC"/>
    <property type="match status" value="1"/>
</dbReference>
<evidence type="ECO:0000256" key="1">
    <source>
        <dbReference type="ARBA" id="ARBA00004196"/>
    </source>
</evidence>
<dbReference type="SUPFAM" id="SSF46689">
    <property type="entry name" value="Homeodomain-like"/>
    <property type="match status" value="2"/>
</dbReference>
<keyword evidence="7" id="KW-0804">Transcription</keyword>
<name>A0A371PGV3_9BACL</name>
<feature type="domain" description="Fe/B12 periplasmic-binding" evidence="9">
    <location>
        <begin position="401"/>
        <end position="656"/>
    </location>
</feature>
<dbReference type="OrthoDB" id="2652069at2"/>
<dbReference type="GO" id="GO:0003700">
    <property type="term" value="F:DNA-binding transcription factor activity"/>
    <property type="evidence" value="ECO:0007669"/>
    <property type="project" value="InterPro"/>
</dbReference>
<comment type="subcellular location">
    <subcellularLocation>
        <location evidence="1">Cell envelope</location>
    </subcellularLocation>
</comment>
<evidence type="ECO:0000256" key="4">
    <source>
        <dbReference type="ARBA" id="ARBA00022729"/>
    </source>
</evidence>
<dbReference type="AlphaFoldDB" id="A0A371PGV3"/>
<dbReference type="GO" id="GO:0043565">
    <property type="term" value="F:sequence-specific DNA binding"/>
    <property type="evidence" value="ECO:0007669"/>
    <property type="project" value="InterPro"/>
</dbReference>
<dbReference type="Gene3D" id="1.10.10.60">
    <property type="entry name" value="Homeodomain-like"/>
    <property type="match status" value="2"/>
</dbReference>
<dbReference type="Proteomes" id="UP000261905">
    <property type="component" value="Unassembled WGS sequence"/>
</dbReference>
<dbReference type="GO" id="GO:0030288">
    <property type="term" value="C:outer membrane-bounded periplasmic space"/>
    <property type="evidence" value="ECO:0007669"/>
    <property type="project" value="TreeGrafter"/>
</dbReference>
<keyword evidence="4" id="KW-0732">Signal</keyword>
<dbReference type="PROSITE" id="PS50983">
    <property type="entry name" value="FE_B12_PBP"/>
    <property type="match status" value="1"/>
</dbReference>
<dbReference type="GO" id="GO:1901678">
    <property type="term" value="P:iron coordination entity transport"/>
    <property type="evidence" value="ECO:0007669"/>
    <property type="project" value="UniProtKB-ARBA"/>
</dbReference>
<evidence type="ECO:0000259" key="9">
    <source>
        <dbReference type="PROSITE" id="PS50983"/>
    </source>
</evidence>
<dbReference type="InterPro" id="IPR051313">
    <property type="entry name" value="Bact_iron-sidero_bind"/>
</dbReference>
<keyword evidence="3" id="KW-0813">Transport</keyword>
<dbReference type="PANTHER" id="PTHR30532:SF26">
    <property type="entry name" value="IRON(3+)-HYDROXAMATE-BINDING PROTEIN FHUD"/>
    <property type="match status" value="1"/>
</dbReference>
<keyword evidence="5" id="KW-0805">Transcription regulation</keyword>
<keyword evidence="11" id="KW-1185">Reference proteome</keyword>
<sequence length="657" mass="74480">MLGGEGLDWNQHALLWNHALIRMMDIRFLTLPRGSEPYIYRLPASGFMYVASGQAKVHAEADTYQVEQHDLLHGGKGIRLVIEPDEEWFSFYLILYKATLTYPRSRQIHRLYAEIRPFDIPYVCSLTSTSLLQGLLADMIRHWQHPLPVYKLKVKASFYQFVFELMRMLDEQEREGSKPDLVELTVRYLQENYQKSITMDELAVMFNCSVSHLSRAFKHQMGASPIHYLIQIRMEHAKELLLGSKASLKTIADRIGYPDGFYFSRMFKKHTGYSPQHYRNLFTGTTDMHPVPYSPFNKAGIDMEQGSFSQYTENYYQYIQGEKQMKKMYTKPSTVAMTMLLCFALLLGACQSTANNAATSTIQGSSSPAARETAAAGAVEEPATTRIYKHLDGETEIPLEPKRVFTDLKVGQMMALGVKPIGSATYPLQTGFINSEGIEDVGIYPLNLEKLAALEPDLIILTEAWRDGGGYEVFSKIAPTVVIPNHAESMADELRMFGDLLGKKEEGERWLADFEAKVKTAKEKVDAVIGGEETFTILNVRKDAFFIYDDVNMGGSIIYKYLGLKPLEKVQADVLDGEVWEVSAEVVPEYIGDHLLLATNKDAGETLERYEKLWTNTSAVKNDKVYQIDFEQFLLSDPISLSHQLDIITDLLVEKNK</sequence>
<gene>
    <name evidence="10" type="ORF">DX130_13955</name>
</gene>
<comment type="caution">
    <text evidence="10">The sequence shown here is derived from an EMBL/GenBank/DDBJ whole genome shotgun (WGS) entry which is preliminary data.</text>
</comment>
<evidence type="ECO:0000313" key="10">
    <source>
        <dbReference type="EMBL" id="REK74768.1"/>
    </source>
</evidence>
<evidence type="ECO:0000256" key="6">
    <source>
        <dbReference type="ARBA" id="ARBA00023125"/>
    </source>
</evidence>
<dbReference type="PROSITE" id="PS00041">
    <property type="entry name" value="HTH_ARAC_FAMILY_1"/>
    <property type="match status" value="1"/>
</dbReference>
<dbReference type="PROSITE" id="PS01124">
    <property type="entry name" value="HTH_ARAC_FAMILY_2"/>
    <property type="match status" value="1"/>
</dbReference>
<dbReference type="InterPro" id="IPR009057">
    <property type="entry name" value="Homeodomain-like_sf"/>
</dbReference>
<evidence type="ECO:0000313" key="11">
    <source>
        <dbReference type="Proteomes" id="UP000261905"/>
    </source>
</evidence>
<protein>
    <submittedName>
        <fullName evidence="10">Helix-turn-helix domain-containing protein</fullName>
    </submittedName>
</protein>
<feature type="domain" description="HTH araC/xylS-type" evidence="8">
    <location>
        <begin position="183"/>
        <end position="281"/>
    </location>
</feature>